<feature type="region of interest" description="Disordered" evidence="1">
    <location>
        <begin position="54"/>
        <end position="120"/>
    </location>
</feature>
<gene>
    <name evidence="2" type="ORF">EV421DRAFT_1897955</name>
</gene>
<name>A0AA39K3L9_9AGAR</name>
<evidence type="ECO:0000313" key="2">
    <source>
        <dbReference type="EMBL" id="KAK0453966.1"/>
    </source>
</evidence>
<dbReference type="Proteomes" id="UP001175226">
    <property type="component" value="Unassembled WGS sequence"/>
</dbReference>
<feature type="compositionally biased region" description="Low complexity" evidence="1">
    <location>
        <begin position="84"/>
        <end position="106"/>
    </location>
</feature>
<keyword evidence="3" id="KW-1185">Reference proteome</keyword>
<proteinExistence type="predicted"/>
<sequence length="288" mass="32135">MPFWLVDVKNIRGNDKLHMSDLIDIDSVSLTAHLNSSVKRTPSPVCKRKQSTCSVSTSPCRSGSPLSANSPVHHTPTQEDCVPSSSDCRSMSLSRSLSPSSHQSISMAPSPKPKPKEMELANDPSMLLGSVCNSPTALAAPSFIQVAVPAIKAHNTLRPPVQWSIDCARAIKNKIVNWMGRRTPQEYVERLFQRFLWIHEKGGIGATFEMDEEEELLQQSLGDLRQCADEIMEQVGVGKGLRCVEAIICDVELIYSWLAKICSEIFYEGREYLIIAHRNYSLMYQKDI</sequence>
<evidence type="ECO:0000313" key="3">
    <source>
        <dbReference type="Proteomes" id="UP001175226"/>
    </source>
</evidence>
<dbReference type="AlphaFoldDB" id="A0AA39K3L9"/>
<comment type="caution">
    <text evidence="2">The sequence shown here is derived from an EMBL/GenBank/DDBJ whole genome shotgun (WGS) entry which is preliminary data.</text>
</comment>
<evidence type="ECO:0000256" key="1">
    <source>
        <dbReference type="SAM" id="MobiDB-lite"/>
    </source>
</evidence>
<reference evidence="2" key="1">
    <citation type="submission" date="2023-06" db="EMBL/GenBank/DDBJ databases">
        <authorList>
            <consortium name="Lawrence Berkeley National Laboratory"/>
            <person name="Ahrendt S."/>
            <person name="Sahu N."/>
            <person name="Indic B."/>
            <person name="Wong-Bajracharya J."/>
            <person name="Merenyi Z."/>
            <person name="Ke H.-M."/>
            <person name="Monk M."/>
            <person name="Kocsube S."/>
            <person name="Drula E."/>
            <person name="Lipzen A."/>
            <person name="Balint B."/>
            <person name="Henrissat B."/>
            <person name="Andreopoulos B."/>
            <person name="Martin F.M."/>
            <person name="Harder C.B."/>
            <person name="Rigling D."/>
            <person name="Ford K.L."/>
            <person name="Foster G.D."/>
            <person name="Pangilinan J."/>
            <person name="Papanicolaou A."/>
            <person name="Barry K."/>
            <person name="LaButti K."/>
            <person name="Viragh M."/>
            <person name="Koriabine M."/>
            <person name="Yan M."/>
            <person name="Riley R."/>
            <person name="Champramary S."/>
            <person name="Plett K.L."/>
            <person name="Tsai I.J."/>
            <person name="Slot J."/>
            <person name="Sipos G."/>
            <person name="Plett J."/>
            <person name="Nagy L.G."/>
            <person name="Grigoriev I.V."/>
        </authorList>
    </citation>
    <scope>NUCLEOTIDE SEQUENCE</scope>
    <source>
        <strain evidence="2">FPL87.14</strain>
    </source>
</reference>
<dbReference type="EMBL" id="JAUEPT010000003">
    <property type="protein sequence ID" value="KAK0453966.1"/>
    <property type="molecule type" value="Genomic_DNA"/>
</dbReference>
<feature type="compositionally biased region" description="Polar residues" evidence="1">
    <location>
        <begin position="54"/>
        <end position="72"/>
    </location>
</feature>
<organism evidence="2 3">
    <name type="scientific">Armillaria borealis</name>
    <dbReference type="NCBI Taxonomy" id="47425"/>
    <lineage>
        <taxon>Eukaryota</taxon>
        <taxon>Fungi</taxon>
        <taxon>Dikarya</taxon>
        <taxon>Basidiomycota</taxon>
        <taxon>Agaricomycotina</taxon>
        <taxon>Agaricomycetes</taxon>
        <taxon>Agaricomycetidae</taxon>
        <taxon>Agaricales</taxon>
        <taxon>Marasmiineae</taxon>
        <taxon>Physalacriaceae</taxon>
        <taxon>Armillaria</taxon>
    </lineage>
</organism>
<protein>
    <submittedName>
        <fullName evidence="2">Uncharacterized protein</fullName>
    </submittedName>
</protein>
<accession>A0AA39K3L9</accession>